<keyword evidence="6" id="KW-1185">Reference proteome</keyword>
<dbReference type="Proteomes" id="UP000095767">
    <property type="component" value="Unassembled WGS sequence"/>
</dbReference>
<protein>
    <recommendedName>
        <fullName evidence="7">Subtilisin inhibitor 1</fullName>
    </recommendedName>
</protein>
<feature type="region of interest" description="Disordered" evidence="4">
    <location>
        <begin position="1"/>
        <end position="24"/>
    </location>
</feature>
<name>A0A1E5V162_9POAL</name>
<dbReference type="STRING" id="888268.A0A1E5V162"/>
<comment type="caution">
    <text evidence="5">The sequence shown here is derived from an EMBL/GenBank/DDBJ whole genome shotgun (WGS) entry which is preliminary data.</text>
</comment>
<dbReference type="SUPFAM" id="SSF54654">
    <property type="entry name" value="CI-2 family of serine protease inhibitors"/>
    <property type="match status" value="1"/>
</dbReference>
<gene>
    <name evidence="5" type="ORF">BAE44_0020153</name>
</gene>
<dbReference type="Pfam" id="PF00280">
    <property type="entry name" value="potato_inhibit"/>
    <property type="match status" value="1"/>
</dbReference>
<evidence type="ECO:0008006" key="7">
    <source>
        <dbReference type="Google" id="ProtNLM"/>
    </source>
</evidence>
<organism evidence="5 6">
    <name type="scientific">Dichanthelium oligosanthes</name>
    <dbReference type="NCBI Taxonomy" id="888268"/>
    <lineage>
        <taxon>Eukaryota</taxon>
        <taxon>Viridiplantae</taxon>
        <taxon>Streptophyta</taxon>
        <taxon>Embryophyta</taxon>
        <taxon>Tracheophyta</taxon>
        <taxon>Spermatophyta</taxon>
        <taxon>Magnoliopsida</taxon>
        <taxon>Liliopsida</taxon>
        <taxon>Poales</taxon>
        <taxon>Poaceae</taxon>
        <taxon>PACMAD clade</taxon>
        <taxon>Panicoideae</taxon>
        <taxon>Panicodae</taxon>
        <taxon>Paniceae</taxon>
        <taxon>Dichantheliinae</taxon>
        <taxon>Dichanthelium</taxon>
    </lineage>
</organism>
<dbReference type="PANTHER" id="PTHR33091">
    <property type="entry name" value="PROTEIN, PUTATIVE, EXPRESSED-RELATED"/>
    <property type="match status" value="1"/>
</dbReference>
<keyword evidence="3" id="KW-0722">Serine protease inhibitor</keyword>
<dbReference type="OrthoDB" id="648561at2759"/>
<evidence type="ECO:0000256" key="3">
    <source>
        <dbReference type="ARBA" id="ARBA00022900"/>
    </source>
</evidence>
<dbReference type="PANTHER" id="PTHR33091:SF53">
    <property type="entry name" value="OS08G0441300 PROTEIN"/>
    <property type="match status" value="1"/>
</dbReference>
<dbReference type="InterPro" id="IPR036354">
    <property type="entry name" value="Prot_inh_pot1_sf"/>
</dbReference>
<evidence type="ECO:0000256" key="2">
    <source>
        <dbReference type="ARBA" id="ARBA00022690"/>
    </source>
</evidence>
<dbReference type="PROSITE" id="PS00285">
    <property type="entry name" value="POTATO_INHIBITOR"/>
    <property type="match status" value="1"/>
</dbReference>
<evidence type="ECO:0000313" key="6">
    <source>
        <dbReference type="Proteomes" id="UP000095767"/>
    </source>
</evidence>
<reference evidence="5 6" key="1">
    <citation type="submission" date="2016-09" db="EMBL/GenBank/DDBJ databases">
        <title>The draft genome of Dichanthelium oligosanthes: A C3 panicoid grass species.</title>
        <authorList>
            <person name="Studer A.J."/>
            <person name="Schnable J.C."/>
            <person name="Brutnell T.P."/>
        </authorList>
    </citation>
    <scope>NUCLEOTIDE SEQUENCE [LARGE SCALE GENOMIC DNA]</scope>
    <source>
        <strain evidence="6">cv. Kellogg 1175</strain>
        <tissue evidence="5">Leaf</tissue>
    </source>
</reference>
<dbReference type="AlphaFoldDB" id="A0A1E5V162"/>
<comment type="similarity">
    <text evidence="1">Belongs to the protease inhibitor I13 (potato type I serine protease inhibitor) family.</text>
</comment>
<dbReference type="Gene3D" id="3.30.10.10">
    <property type="entry name" value="Trypsin Inhibitor V, subunit A"/>
    <property type="match status" value="1"/>
</dbReference>
<proteinExistence type="inferred from homology"/>
<evidence type="ECO:0000256" key="1">
    <source>
        <dbReference type="ARBA" id="ARBA00008210"/>
    </source>
</evidence>
<dbReference type="GO" id="GO:0009611">
    <property type="term" value="P:response to wounding"/>
    <property type="evidence" value="ECO:0007669"/>
    <property type="project" value="InterPro"/>
</dbReference>
<dbReference type="InterPro" id="IPR000864">
    <property type="entry name" value="Prot_inh_pot1"/>
</dbReference>
<dbReference type="EMBL" id="LWDX02055453">
    <property type="protein sequence ID" value="OEL18828.1"/>
    <property type="molecule type" value="Genomic_DNA"/>
</dbReference>
<dbReference type="GO" id="GO:0004867">
    <property type="term" value="F:serine-type endopeptidase inhibitor activity"/>
    <property type="evidence" value="ECO:0007669"/>
    <property type="project" value="UniProtKB-KW"/>
</dbReference>
<keyword evidence="2" id="KW-0646">Protease inhibitor</keyword>
<evidence type="ECO:0000313" key="5">
    <source>
        <dbReference type="EMBL" id="OEL18828.1"/>
    </source>
</evidence>
<evidence type="ECO:0000256" key="4">
    <source>
        <dbReference type="SAM" id="MobiDB-lite"/>
    </source>
</evidence>
<accession>A0A1E5V162</accession>
<sequence length="83" mass="8678">MDVSMSFKANKKSPAPPSHEKSSWPELVGVQATLAATAIAHDRPDVAVEVLPPGAFLVPGANPKRVRVFINGHGAVAKTPRVG</sequence>